<dbReference type="EMBL" id="LUTQ01000006">
    <property type="protein sequence ID" value="OSN11309.1"/>
    <property type="molecule type" value="Genomic_DNA"/>
</dbReference>
<evidence type="ECO:0000259" key="2">
    <source>
        <dbReference type="Pfam" id="PF01011"/>
    </source>
</evidence>
<feature type="domain" description="Pyrrolo-quinoline quinone repeat" evidence="2">
    <location>
        <begin position="10"/>
        <end position="121"/>
    </location>
</feature>
<dbReference type="InterPro" id="IPR002372">
    <property type="entry name" value="PQQ_rpt_dom"/>
</dbReference>
<proteinExistence type="predicted"/>
<dbReference type="Proteomes" id="UP000194040">
    <property type="component" value="Unassembled WGS sequence"/>
</dbReference>
<sequence>MVNFLRPSSAQYPAYGVPYGVTLNAFFIAARYPAQAAVMGFLLRRGSEHQRYRLKKRNGTVRDSSPLPLPFNVGRPMLGAPVTTAGNVLFFAATADNSLWASDITNGVRLWEARLPAGGQAS</sequence>
<evidence type="ECO:0000313" key="3">
    <source>
        <dbReference type="EMBL" id="OSN11309.1"/>
    </source>
</evidence>
<organism evidence="3 4">
    <name type="scientific">Lonsdalea iberica</name>
    <dbReference type="NCBI Taxonomy" id="1082703"/>
    <lineage>
        <taxon>Bacteria</taxon>
        <taxon>Pseudomonadati</taxon>
        <taxon>Pseudomonadota</taxon>
        <taxon>Gammaproteobacteria</taxon>
        <taxon>Enterobacterales</taxon>
        <taxon>Pectobacteriaceae</taxon>
        <taxon>Lonsdalea</taxon>
    </lineage>
</organism>
<comment type="caution">
    <text evidence="3">The sequence shown here is derived from an EMBL/GenBank/DDBJ whole genome shotgun (WGS) entry which is preliminary data.</text>
</comment>
<evidence type="ECO:0000256" key="1">
    <source>
        <dbReference type="SAM" id="Phobius"/>
    </source>
</evidence>
<dbReference type="Pfam" id="PF01011">
    <property type="entry name" value="PQQ"/>
    <property type="match status" value="1"/>
</dbReference>
<dbReference type="Gene3D" id="2.140.10.10">
    <property type="entry name" value="Quinoprotein alcohol dehydrogenase-like superfamily"/>
    <property type="match status" value="1"/>
</dbReference>
<keyword evidence="1" id="KW-1133">Transmembrane helix</keyword>
<name>A0ABX3XI76_9GAMM</name>
<dbReference type="InterPro" id="IPR011047">
    <property type="entry name" value="Quinoprotein_ADH-like_sf"/>
</dbReference>
<keyword evidence="1" id="KW-0812">Transmembrane</keyword>
<keyword evidence="1" id="KW-0472">Membrane</keyword>
<feature type="transmembrane region" description="Helical" evidence="1">
    <location>
        <begin position="20"/>
        <end position="43"/>
    </location>
</feature>
<accession>A0ABX3XI76</accession>
<reference evidence="3 4" key="1">
    <citation type="submission" date="2016-02" db="EMBL/GenBank/DDBJ databases">
        <title>Species-wide whole genome sequencing reveals diversity, host range in Lonsdalea quercina.</title>
        <authorList>
            <person name="Li Y."/>
        </authorList>
    </citation>
    <scope>NUCLEOTIDE SEQUENCE [LARGE SCALE GENOMIC DNA]</scope>
    <source>
        <strain evidence="3 4">LMG 26265</strain>
    </source>
</reference>
<protein>
    <recommendedName>
        <fullName evidence="2">Pyrrolo-quinoline quinone repeat domain-containing protein</fullName>
    </recommendedName>
</protein>
<keyword evidence="4" id="KW-1185">Reference proteome</keyword>
<dbReference type="SUPFAM" id="SSF50998">
    <property type="entry name" value="Quinoprotein alcohol dehydrogenase-like"/>
    <property type="match status" value="1"/>
</dbReference>
<evidence type="ECO:0000313" key="4">
    <source>
        <dbReference type="Proteomes" id="UP000194040"/>
    </source>
</evidence>
<gene>
    <name evidence="3" type="ORF">AU512_03270</name>
</gene>